<dbReference type="SUPFAM" id="SSF53597">
    <property type="entry name" value="Dihydrofolate reductase-like"/>
    <property type="match status" value="1"/>
</dbReference>
<evidence type="ECO:0000259" key="8">
    <source>
        <dbReference type="PROSITE" id="PS51330"/>
    </source>
</evidence>
<dbReference type="InterPro" id="IPR017925">
    <property type="entry name" value="DHFR_CS"/>
</dbReference>
<evidence type="ECO:0000313" key="10">
    <source>
        <dbReference type="Proteomes" id="UP001175271"/>
    </source>
</evidence>
<comment type="similarity">
    <text evidence="7">Belongs to the dihydrofolate reductase family.</text>
</comment>
<accession>A0AA39LLP0</accession>
<evidence type="ECO:0000313" key="9">
    <source>
        <dbReference type="EMBL" id="KAK0402301.1"/>
    </source>
</evidence>
<dbReference type="GO" id="GO:0046452">
    <property type="term" value="P:dihydrofolate metabolic process"/>
    <property type="evidence" value="ECO:0007669"/>
    <property type="project" value="TreeGrafter"/>
</dbReference>
<dbReference type="GO" id="GO:0005739">
    <property type="term" value="C:mitochondrion"/>
    <property type="evidence" value="ECO:0007669"/>
    <property type="project" value="TreeGrafter"/>
</dbReference>
<evidence type="ECO:0000256" key="2">
    <source>
        <dbReference type="ARBA" id="ARBA00012856"/>
    </source>
</evidence>
<keyword evidence="5" id="KW-0560">Oxidoreductase</keyword>
<evidence type="ECO:0000256" key="7">
    <source>
        <dbReference type="RuleBase" id="RU004474"/>
    </source>
</evidence>
<keyword evidence="3" id="KW-0554">One-carbon metabolism</keyword>
<dbReference type="PANTHER" id="PTHR48069:SF3">
    <property type="entry name" value="DIHYDROFOLATE REDUCTASE"/>
    <property type="match status" value="1"/>
</dbReference>
<evidence type="ECO:0000256" key="4">
    <source>
        <dbReference type="ARBA" id="ARBA00022857"/>
    </source>
</evidence>
<reference evidence="9" key="1">
    <citation type="submission" date="2023-06" db="EMBL/GenBank/DDBJ databases">
        <title>Genomic analysis of the entomopathogenic nematode Steinernema hermaphroditum.</title>
        <authorList>
            <person name="Schwarz E.M."/>
            <person name="Heppert J.K."/>
            <person name="Baniya A."/>
            <person name="Schwartz H.T."/>
            <person name="Tan C.-H."/>
            <person name="Antoshechkin I."/>
            <person name="Sternberg P.W."/>
            <person name="Goodrich-Blair H."/>
            <person name="Dillman A.R."/>
        </authorList>
    </citation>
    <scope>NUCLEOTIDE SEQUENCE</scope>
    <source>
        <strain evidence="9">PS9179</strain>
        <tissue evidence="9">Whole animal</tissue>
    </source>
</reference>
<dbReference type="Proteomes" id="UP001175271">
    <property type="component" value="Unassembled WGS sequence"/>
</dbReference>
<dbReference type="GO" id="GO:0004146">
    <property type="term" value="F:dihydrofolate reductase activity"/>
    <property type="evidence" value="ECO:0007669"/>
    <property type="project" value="UniProtKB-EC"/>
</dbReference>
<evidence type="ECO:0000256" key="5">
    <source>
        <dbReference type="ARBA" id="ARBA00023002"/>
    </source>
</evidence>
<sequence>MDSKNGIGKGNDIPWRLRKDMAHFSMMTKKTSDENRVNVVIMGRKCWDSLPAKFRPLPGRINVVLSRTMTPQKSENLIVSRSLEEAVELLQSDQYRSRIETIWNIGGREIYALGLQSPLLHKLVITRVQGDFDAEVRFPDVEWKHFEKNDDFDGTEIEENALATLTVTMGDAAEVATATVTLHELGLVDEDCSRMTVSNRDGEGQKAEEG</sequence>
<proteinExistence type="inferred from homology"/>
<keyword evidence="10" id="KW-1185">Reference proteome</keyword>
<dbReference type="EMBL" id="JAUCMV010000004">
    <property type="protein sequence ID" value="KAK0402301.1"/>
    <property type="molecule type" value="Genomic_DNA"/>
</dbReference>
<dbReference type="GO" id="GO:0050661">
    <property type="term" value="F:NADP binding"/>
    <property type="evidence" value="ECO:0007669"/>
    <property type="project" value="InterPro"/>
</dbReference>
<dbReference type="PRINTS" id="PR00070">
    <property type="entry name" value="DHFR"/>
</dbReference>
<dbReference type="PANTHER" id="PTHR48069">
    <property type="entry name" value="DIHYDROFOLATE REDUCTASE"/>
    <property type="match status" value="1"/>
</dbReference>
<dbReference type="InterPro" id="IPR012259">
    <property type="entry name" value="DHFR"/>
</dbReference>
<evidence type="ECO:0000256" key="3">
    <source>
        <dbReference type="ARBA" id="ARBA00022563"/>
    </source>
</evidence>
<protein>
    <recommendedName>
        <fullName evidence="2">dihydrofolate reductase</fullName>
        <ecNumber evidence="2">1.5.1.3</ecNumber>
    </recommendedName>
</protein>
<dbReference type="CDD" id="cd00209">
    <property type="entry name" value="DHFR"/>
    <property type="match status" value="1"/>
</dbReference>
<dbReference type="GO" id="GO:0046654">
    <property type="term" value="P:tetrahydrofolate biosynthetic process"/>
    <property type="evidence" value="ECO:0007669"/>
    <property type="project" value="InterPro"/>
</dbReference>
<comment type="caution">
    <text evidence="9">The sequence shown here is derived from an EMBL/GenBank/DDBJ whole genome shotgun (WGS) entry which is preliminary data.</text>
</comment>
<dbReference type="GO" id="GO:0046655">
    <property type="term" value="P:folic acid metabolic process"/>
    <property type="evidence" value="ECO:0007669"/>
    <property type="project" value="TreeGrafter"/>
</dbReference>
<dbReference type="GO" id="GO:0006730">
    <property type="term" value="P:one-carbon metabolic process"/>
    <property type="evidence" value="ECO:0007669"/>
    <property type="project" value="UniProtKB-KW"/>
</dbReference>
<dbReference type="InterPro" id="IPR024072">
    <property type="entry name" value="DHFR-like_dom_sf"/>
</dbReference>
<feature type="domain" description="DHFR" evidence="8">
    <location>
        <begin position="1"/>
        <end position="172"/>
    </location>
</feature>
<keyword evidence="4" id="KW-0521">NADP</keyword>
<dbReference type="EC" id="1.5.1.3" evidence="2"/>
<dbReference type="Gene3D" id="3.40.430.10">
    <property type="entry name" value="Dihydrofolate Reductase, subunit A"/>
    <property type="match status" value="1"/>
</dbReference>
<evidence type="ECO:0000256" key="1">
    <source>
        <dbReference type="ARBA" id="ARBA00004903"/>
    </source>
</evidence>
<evidence type="ECO:0000256" key="6">
    <source>
        <dbReference type="ARBA" id="ARBA00048873"/>
    </source>
</evidence>
<dbReference type="Pfam" id="PF00186">
    <property type="entry name" value="DHFR_1"/>
    <property type="match status" value="1"/>
</dbReference>
<dbReference type="InterPro" id="IPR001796">
    <property type="entry name" value="DHFR_dom"/>
</dbReference>
<dbReference type="PROSITE" id="PS00075">
    <property type="entry name" value="DHFR_1"/>
    <property type="match status" value="1"/>
</dbReference>
<comment type="catalytic activity">
    <reaction evidence="6">
        <text>(6S)-5,6,7,8-tetrahydrofolate + NADP(+) = 7,8-dihydrofolate + NADPH + H(+)</text>
        <dbReference type="Rhea" id="RHEA:15009"/>
        <dbReference type="ChEBI" id="CHEBI:15378"/>
        <dbReference type="ChEBI" id="CHEBI:57451"/>
        <dbReference type="ChEBI" id="CHEBI:57453"/>
        <dbReference type="ChEBI" id="CHEBI:57783"/>
        <dbReference type="ChEBI" id="CHEBI:58349"/>
        <dbReference type="EC" id="1.5.1.3"/>
    </reaction>
</comment>
<organism evidence="9 10">
    <name type="scientific">Steinernema hermaphroditum</name>
    <dbReference type="NCBI Taxonomy" id="289476"/>
    <lineage>
        <taxon>Eukaryota</taxon>
        <taxon>Metazoa</taxon>
        <taxon>Ecdysozoa</taxon>
        <taxon>Nematoda</taxon>
        <taxon>Chromadorea</taxon>
        <taxon>Rhabditida</taxon>
        <taxon>Tylenchina</taxon>
        <taxon>Panagrolaimomorpha</taxon>
        <taxon>Strongyloidoidea</taxon>
        <taxon>Steinernematidae</taxon>
        <taxon>Steinernema</taxon>
    </lineage>
</organism>
<dbReference type="PROSITE" id="PS51330">
    <property type="entry name" value="DHFR_2"/>
    <property type="match status" value="1"/>
</dbReference>
<dbReference type="AlphaFoldDB" id="A0AA39LLP0"/>
<name>A0AA39LLP0_9BILA</name>
<comment type="pathway">
    <text evidence="1">Cofactor biosynthesis; tetrahydrofolate biosynthesis; 5,6,7,8-tetrahydrofolate from 7,8-dihydrofolate: step 1/1.</text>
</comment>
<gene>
    <name evidence="9" type="ORF">QR680_016257</name>
</gene>